<dbReference type="InterPro" id="IPR015210">
    <property type="entry name" value="NaeI"/>
</dbReference>
<reference evidence="6 7" key="1">
    <citation type="submission" date="2019-05" db="EMBL/GenBank/DDBJ databases">
        <title>Draft genome sequence of Actinomadura geliboluensis A8036.</title>
        <authorList>
            <person name="Saricaoglu S."/>
            <person name="Isik K."/>
        </authorList>
    </citation>
    <scope>NUCLEOTIDE SEQUENCE [LARGE SCALE GENOMIC DNA]</scope>
    <source>
        <strain evidence="6 7">A8036</strain>
    </source>
</reference>
<dbReference type="Gene3D" id="1.10.10.10">
    <property type="entry name" value="Winged helix-like DNA-binding domain superfamily/Winged helix DNA-binding domain"/>
    <property type="match status" value="1"/>
</dbReference>
<evidence type="ECO:0000313" key="7">
    <source>
        <dbReference type="Proteomes" id="UP000305238"/>
    </source>
</evidence>
<feature type="region of interest" description="Disordered" evidence="4">
    <location>
        <begin position="223"/>
        <end position="242"/>
    </location>
</feature>
<dbReference type="GO" id="GO:0009036">
    <property type="term" value="F:type II site-specific deoxyribonuclease activity"/>
    <property type="evidence" value="ECO:0007669"/>
    <property type="project" value="InterPro"/>
</dbReference>
<evidence type="ECO:0000259" key="5">
    <source>
        <dbReference type="Pfam" id="PF09126"/>
    </source>
</evidence>
<dbReference type="RefSeq" id="WP_138637645.1">
    <property type="nucleotide sequence ID" value="NZ_JASWDG010000062.1"/>
</dbReference>
<dbReference type="InterPro" id="IPR011335">
    <property type="entry name" value="Restrct_endonuc-II-like"/>
</dbReference>
<dbReference type="OrthoDB" id="9179812at2"/>
<evidence type="ECO:0000256" key="1">
    <source>
        <dbReference type="ARBA" id="ARBA00022722"/>
    </source>
</evidence>
<gene>
    <name evidence="6" type="ORF">ETD96_18130</name>
</gene>
<feature type="domain" description="Type II restriction enzyme NaeI" evidence="5">
    <location>
        <begin position="24"/>
        <end position="313"/>
    </location>
</feature>
<evidence type="ECO:0000313" key="6">
    <source>
        <dbReference type="EMBL" id="TMR37565.1"/>
    </source>
</evidence>
<dbReference type="Proteomes" id="UP000305238">
    <property type="component" value="Unassembled WGS sequence"/>
</dbReference>
<dbReference type="InterPro" id="IPR037057">
    <property type="entry name" value="DNA_rep_MutH/T2_RE_sf"/>
</dbReference>
<dbReference type="AlphaFoldDB" id="A0A5S4GX44"/>
<keyword evidence="1" id="KW-0540">Nuclease</keyword>
<dbReference type="InterPro" id="IPR036388">
    <property type="entry name" value="WH-like_DNA-bd_sf"/>
</dbReference>
<dbReference type="EMBL" id="VCKZ01000122">
    <property type="protein sequence ID" value="TMR37565.1"/>
    <property type="molecule type" value="Genomic_DNA"/>
</dbReference>
<dbReference type="CDD" id="cd22338">
    <property type="entry name" value="NaeI-like"/>
    <property type="match status" value="1"/>
</dbReference>
<proteinExistence type="predicted"/>
<dbReference type="GO" id="GO:0003677">
    <property type="term" value="F:DNA binding"/>
    <property type="evidence" value="ECO:0007669"/>
    <property type="project" value="InterPro"/>
</dbReference>
<evidence type="ECO:0000256" key="2">
    <source>
        <dbReference type="ARBA" id="ARBA00022759"/>
    </source>
</evidence>
<dbReference type="Gene3D" id="3.40.600.10">
    <property type="entry name" value="DNA mismatch repair MutH/Restriction endonuclease, type II"/>
    <property type="match status" value="1"/>
</dbReference>
<keyword evidence="3" id="KW-0378">Hydrolase</keyword>
<evidence type="ECO:0000256" key="3">
    <source>
        <dbReference type="ARBA" id="ARBA00022801"/>
    </source>
</evidence>
<dbReference type="Pfam" id="PF09126">
    <property type="entry name" value="NaeI"/>
    <property type="match status" value="1"/>
</dbReference>
<evidence type="ECO:0000256" key="4">
    <source>
        <dbReference type="SAM" id="MobiDB-lite"/>
    </source>
</evidence>
<accession>A0A5S4GX44</accession>
<dbReference type="GO" id="GO:0009307">
    <property type="term" value="P:DNA restriction-modification system"/>
    <property type="evidence" value="ECO:0007669"/>
    <property type="project" value="InterPro"/>
</dbReference>
<name>A0A5S4GX44_9ACTN</name>
<keyword evidence="2 6" id="KW-0255">Endonuclease</keyword>
<protein>
    <submittedName>
        <fullName evidence="6">Restriction endonuclease</fullName>
    </submittedName>
</protein>
<sequence>MLTPEDQAPLFPSPVTPDRDLELVRAHLLGLDPDGSRIASALRRSLDMLLDGPHTGRYAWHQLYKTEKTHCGTLVEINLQREFGFPGGLNLDYSIAGHDVDCKYSQDLYKWMIPPEAIGRLLLVVWASDQDGLWSAGLLRARKEWLNTGDNRDGKNTLKATHRNKIQWLFKKAALPENALLRISERDLEAIFAKKSGQQRVNELLSRATGVRLTRNVVWTVATGNDKPKDDPTRRIRSGKEGARGQLRPKGIVIFGDYESHREAARTLGLPIPGDGEYVSIRLTRRRVRHGDAPFLRLDGEDWVVAGPDDPVETAPLLPDVRKRQR</sequence>
<feature type="compositionally biased region" description="Basic and acidic residues" evidence="4">
    <location>
        <begin position="226"/>
        <end position="242"/>
    </location>
</feature>
<keyword evidence="7" id="KW-1185">Reference proteome</keyword>
<organism evidence="6 7">
    <name type="scientific">Actinomadura geliboluensis</name>
    <dbReference type="NCBI Taxonomy" id="882440"/>
    <lineage>
        <taxon>Bacteria</taxon>
        <taxon>Bacillati</taxon>
        <taxon>Actinomycetota</taxon>
        <taxon>Actinomycetes</taxon>
        <taxon>Streptosporangiales</taxon>
        <taxon>Thermomonosporaceae</taxon>
        <taxon>Actinomadura</taxon>
    </lineage>
</organism>
<dbReference type="SUPFAM" id="SSF52980">
    <property type="entry name" value="Restriction endonuclease-like"/>
    <property type="match status" value="1"/>
</dbReference>
<comment type="caution">
    <text evidence="6">The sequence shown here is derived from an EMBL/GenBank/DDBJ whole genome shotgun (WGS) entry which is preliminary data.</text>
</comment>